<dbReference type="PROSITE" id="PS51257">
    <property type="entry name" value="PROKAR_LIPOPROTEIN"/>
    <property type="match status" value="1"/>
</dbReference>
<evidence type="ECO:0000256" key="1">
    <source>
        <dbReference type="SAM" id="Phobius"/>
    </source>
</evidence>
<keyword evidence="1" id="KW-0472">Membrane</keyword>
<accession>A0A845M882</accession>
<dbReference type="Proteomes" id="UP000467322">
    <property type="component" value="Unassembled WGS sequence"/>
</dbReference>
<evidence type="ECO:0000313" key="3">
    <source>
        <dbReference type="Proteomes" id="UP000467322"/>
    </source>
</evidence>
<dbReference type="RefSeq" id="WP_161353164.1">
    <property type="nucleotide sequence ID" value="NZ_WTUX01000019.1"/>
</dbReference>
<evidence type="ECO:0000313" key="2">
    <source>
        <dbReference type="EMBL" id="MZR14948.1"/>
    </source>
</evidence>
<keyword evidence="3" id="KW-1185">Reference proteome</keyword>
<sequence>MSRTIFFAIASAAIAMSCIAALMVMTGRWEQVRGTPLTADVVLNEVAVPSDYNIDPVVISKELVARMQNRSQNDLALNILLGDEGNALLRDRAVPRLVNPGVVRRMVQEMEGLGSVIAFADYHSYGRVTVTNRSDTALEDVAMTLPTALRAERDGERLALGEHDDALASVTLGRMEPGAAQTISVWFAADPGVISGRASDMRVGADAGVRGAVRTYQASTRWNGSELQVRPWARWLVAGMLTAVTVAALAALALLLVTAIRRARVSRA</sequence>
<comment type="caution">
    <text evidence="2">The sequence shown here is derived from an EMBL/GenBank/DDBJ whole genome shotgun (WGS) entry which is preliminary data.</text>
</comment>
<name>A0A845M882_9RHOB</name>
<reference evidence="2 3" key="1">
    <citation type="submission" date="2019-12" db="EMBL/GenBank/DDBJ databases">
        <title>Maritimibacter sp. nov. sp. isolated from sea sand.</title>
        <authorList>
            <person name="Kim J."/>
            <person name="Jeong S.E."/>
            <person name="Jung H.S."/>
            <person name="Jeon C.O."/>
        </authorList>
    </citation>
    <scope>NUCLEOTIDE SEQUENCE [LARGE SCALE GENOMIC DNA]</scope>
    <source>
        <strain evidence="2 3">DP07</strain>
    </source>
</reference>
<keyword evidence="1" id="KW-0812">Transmembrane</keyword>
<protein>
    <submittedName>
        <fullName evidence="2">Uncharacterized protein</fullName>
    </submittedName>
</protein>
<feature type="transmembrane region" description="Helical" evidence="1">
    <location>
        <begin position="235"/>
        <end position="260"/>
    </location>
</feature>
<proteinExistence type="predicted"/>
<dbReference type="EMBL" id="WTUX01000019">
    <property type="protein sequence ID" value="MZR14948.1"/>
    <property type="molecule type" value="Genomic_DNA"/>
</dbReference>
<dbReference type="AlphaFoldDB" id="A0A845M882"/>
<organism evidence="2 3">
    <name type="scientific">Maritimibacter harenae</name>
    <dbReference type="NCBI Taxonomy" id="2606218"/>
    <lineage>
        <taxon>Bacteria</taxon>
        <taxon>Pseudomonadati</taxon>
        <taxon>Pseudomonadota</taxon>
        <taxon>Alphaproteobacteria</taxon>
        <taxon>Rhodobacterales</taxon>
        <taxon>Roseobacteraceae</taxon>
        <taxon>Maritimibacter</taxon>
    </lineage>
</organism>
<gene>
    <name evidence="2" type="ORF">GQE99_18150</name>
</gene>
<keyword evidence="1" id="KW-1133">Transmembrane helix</keyword>